<organism evidence="1 2">
    <name type="scientific">Flavobacterium artemisiae</name>
    <dbReference type="NCBI Taxonomy" id="2126556"/>
    <lineage>
        <taxon>Bacteria</taxon>
        <taxon>Pseudomonadati</taxon>
        <taxon>Bacteroidota</taxon>
        <taxon>Flavobacteriia</taxon>
        <taxon>Flavobacteriales</taxon>
        <taxon>Flavobacteriaceae</taxon>
        <taxon>Flavobacterium</taxon>
    </lineage>
</organism>
<evidence type="ECO:0000313" key="2">
    <source>
        <dbReference type="Proteomes" id="UP001597138"/>
    </source>
</evidence>
<keyword evidence="2" id="KW-1185">Reference proteome</keyword>
<dbReference type="EMBL" id="JBHUDZ010000016">
    <property type="protein sequence ID" value="MFD1604797.1"/>
    <property type="molecule type" value="Genomic_DNA"/>
</dbReference>
<name>A0ABW4HI19_9FLAO</name>
<gene>
    <name evidence="1" type="ORF">ACFSC2_18815</name>
</gene>
<dbReference type="Proteomes" id="UP001597138">
    <property type="component" value="Unassembled WGS sequence"/>
</dbReference>
<accession>A0ABW4HI19</accession>
<proteinExistence type="predicted"/>
<protein>
    <submittedName>
        <fullName evidence="1">Uncharacterized protein</fullName>
    </submittedName>
</protein>
<reference evidence="2" key="1">
    <citation type="journal article" date="2019" name="Int. J. Syst. Evol. Microbiol.">
        <title>The Global Catalogue of Microorganisms (GCM) 10K type strain sequencing project: providing services to taxonomists for standard genome sequencing and annotation.</title>
        <authorList>
            <consortium name="The Broad Institute Genomics Platform"/>
            <consortium name="The Broad Institute Genome Sequencing Center for Infectious Disease"/>
            <person name="Wu L."/>
            <person name="Ma J."/>
        </authorList>
    </citation>
    <scope>NUCLEOTIDE SEQUENCE [LARGE SCALE GENOMIC DNA]</scope>
    <source>
        <strain evidence="2">CCUG 70865</strain>
    </source>
</reference>
<comment type="caution">
    <text evidence="1">The sequence shown here is derived from an EMBL/GenBank/DDBJ whole genome shotgun (WGS) entry which is preliminary data.</text>
</comment>
<sequence>MKYEEYEYTGKITPLEAQKMLNDEGMNVTLEEATDILKFLANMADVAVRNFLKEKEDTL</sequence>
<evidence type="ECO:0000313" key="1">
    <source>
        <dbReference type="EMBL" id="MFD1604797.1"/>
    </source>
</evidence>
<dbReference type="RefSeq" id="WP_379815883.1">
    <property type="nucleotide sequence ID" value="NZ_JBHUDZ010000016.1"/>
</dbReference>